<keyword evidence="8" id="KW-0560">Oxidoreductase</keyword>
<comment type="subcellular location">
    <subcellularLocation>
        <location evidence="2">Membrane</location>
        <topology evidence="2">Single-pass membrane protein</topology>
    </subcellularLocation>
</comment>
<protein>
    <recommendedName>
        <fullName evidence="12">Cytochrome P450</fullName>
    </recommendedName>
</protein>
<evidence type="ECO:0000256" key="9">
    <source>
        <dbReference type="SAM" id="SignalP"/>
    </source>
</evidence>
<organism evidence="10 11">
    <name type="scientific">Linum trigynum</name>
    <dbReference type="NCBI Taxonomy" id="586398"/>
    <lineage>
        <taxon>Eukaryota</taxon>
        <taxon>Viridiplantae</taxon>
        <taxon>Streptophyta</taxon>
        <taxon>Embryophyta</taxon>
        <taxon>Tracheophyta</taxon>
        <taxon>Spermatophyta</taxon>
        <taxon>Magnoliopsida</taxon>
        <taxon>eudicotyledons</taxon>
        <taxon>Gunneridae</taxon>
        <taxon>Pentapetalae</taxon>
        <taxon>rosids</taxon>
        <taxon>fabids</taxon>
        <taxon>Malpighiales</taxon>
        <taxon>Linaceae</taxon>
        <taxon>Linum</taxon>
    </lineage>
</organism>
<dbReference type="PRINTS" id="PR00385">
    <property type="entry name" value="P450"/>
</dbReference>
<evidence type="ECO:0000256" key="8">
    <source>
        <dbReference type="RuleBase" id="RU000461"/>
    </source>
</evidence>
<keyword evidence="7 8" id="KW-0349">Heme</keyword>
<evidence type="ECO:0000313" key="11">
    <source>
        <dbReference type="Proteomes" id="UP001497516"/>
    </source>
</evidence>
<evidence type="ECO:0000256" key="4">
    <source>
        <dbReference type="ARBA" id="ARBA00022723"/>
    </source>
</evidence>
<keyword evidence="6" id="KW-0472">Membrane</keyword>
<keyword evidence="9" id="KW-0732">Signal</keyword>
<dbReference type="AlphaFoldDB" id="A0AAV2D5L3"/>
<dbReference type="EMBL" id="OZ034815">
    <property type="protein sequence ID" value="CAL1366607.1"/>
    <property type="molecule type" value="Genomic_DNA"/>
</dbReference>
<comment type="cofactor">
    <cofactor evidence="1 7">
        <name>heme</name>
        <dbReference type="ChEBI" id="CHEBI:30413"/>
    </cofactor>
</comment>
<dbReference type="SUPFAM" id="SSF48264">
    <property type="entry name" value="Cytochrome P450"/>
    <property type="match status" value="1"/>
</dbReference>
<feature type="chain" id="PRO_5043718623" description="Cytochrome P450" evidence="9">
    <location>
        <begin position="18"/>
        <end position="553"/>
    </location>
</feature>
<evidence type="ECO:0000256" key="7">
    <source>
        <dbReference type="PIRSR" id="PIRSR602401-1"/>
    </source>
</evidence>
<dbReference type="InterPro" id="IPR017972">
    <property type="entry name" value="Cyt_P450_CS"/>
</dbReference>
<evidence type="ECO:0000256" key="1">
    <source>
        <dbReference type="ARBA" id="ARBA00001971"/>
    </source>
</evidence>
<dbReference type="InterPro" id="IPR002401">
    <property type="entry name" value="Cyt_P450_E_grp-I"/>
</dbReference>
<reference evidence="10 11" key="1">
    <citation type="submission" date="2024-04" db="EMBL/GenBank/DDBJ databases">
        <authorList>
            <person name="Fracassetti M."/>
        </authorList>
    </citation>
    <scope>NUCLEOTIDE SEQUENCE [LARGE SCALE GENOMIC DNA]</scope>
</reference>
<evidence type="ECO:0000313" key="10">
    <source>
        <dbReference type="EMBL" id="CAL1366607.1"/>
    </source>
</evidence>
<dbReference type="GO" id="GO:0020037">
    <property type="term" value="F:heme binding"/>
    <property type="evidence" value="ECO:0007669"/>
    <property type="project" value="InterPro"/>
</dbReference>
<dbReference type="GO" id="GO:0016709">
    <property type="term" value="F:oxidoreductase activity, acting on paired donors, with incorporation or reduction of molecular oxygen, NAD(P)H as one donor, and incorporation of one atom of oxygen"/>
    <property type="evidence" value="ECO:0007669"/>
    <property type="project" value="TreeGrafter"/>
</dbReference>
<gene>
    <name evidence="10" type="ORF">LTRI10_LOCUS10714</name>
</gene>
<proteinExistence type="inferred from homology"/>
<evidence type="ECO:0008006" key="12">
    <source>
        <dbReference type="Google" id="ProtNLM"/>
    </source>
</evidence>
<evidence type="ECO:0000256" key="6">
    <source>
        <dbReference type="ARBA" id="ARBA00023136"/>
    </source>
</evidence>
<sequence length="553" mass="61574">MGTEHWLFLVLISLSLAAIFHKLQSGRVFKSPAANLPPGPRVLPIVGSFRWLRLLMSPLELRAAGRSLYAKLGPAFTLHLGPRPMVLIADRILAHQVLVQQGAVFSDRPNSPLVRRIVTCNSRTITSSHYGPTWRTLRRNLTSQILQSSRVKSYTVARRQALLLLLTRLADRASRPRPVAGLFRSTMFRLLGSMCFGSVHDDKQIDEIGLAMRRLLAYVMSPFNILNFCAARFSKILFRAQWAELESVLRQRRDALLPLIQARKSSGCGGGRDLAYVDTLFDLDLVEGGNGEERKLGEEEIVSLCSEFLMAGTDTTTTALEWILANVIDRPDVQRKLIDEMREVIGEGGIVEEGDLEKLPYLQATVLEGLRRHPQGAILLPHAATEEAAVVGGGRIHGFSVPKKGMVTVLMAEIGWDPEVWEDPMSFRPERFLGRCGFDITGRKGIEMVPFGAGRRMCPGYALALLHLEYFLANLIWRFEWTAASGSGGIDMSEKENVSIVMKYPLQAYYCPNVASGSGYELSGGLRTNSSSDTTLEELRINNMCYISPRFNH</sequence>
<keyword evidence="8" id="KW-0503">Monooxygenase</keyword>
<dbReference type="PANTHER" id="PTHR24298:SF800">
    <property type="entry name" value="CYTOCHROME P450 89A2-RELATED"/>
    <property type="match status" value="1"/>
</dbReference>
<dbReference type="PRINTS" id="PR00463">
    <property type="entry name" value="EP450I"/>
</dbReference>
<evidence type="ECO:0000256" key="2">
    <source>
        <dbReference type="ARBA" id="ARBA00004167"/>
    </source>
</evidence>
<dbReference type="InterPro" id="IPR001128">
    <property type="entry name" value="Cyt_P450"/>
</dbReference>
<dbReference type="CDD" id="cd11075">
    <property type="entry name" value="CYP77_89"/>
    <property type="match status" value="1"/>
</dbReference>
<evidence type="ECO:0000256" key="5">
    <source>
        <dbReference type="ARBA" id="ARBA00022989"/>
    </source>
</evidence>
<keyword evidence="11" id="KW-1185">Reference proteome</keyword>
<dbReference type="PANTHER" id="PTHR24298">
    <property type="entry name" value="FLAVONOID 3'-MONOOXYGENASE-RELATED"/>
    <property type="match status" value="1"/>
</dbReference>
<dbReference type="Proteomes" id="UP001497516">
    <property type="component" value="Chromosome 2"/>
</dbReference>
<dbReference type="GO" id="GO:0005506">
    <property type="term" value="F:iron ion binding"/>
    <property type="evidence" value="ECO:0007669"/>
    <property type="project" value="InterPro"/>
</dbReference>
<name>A0AAV2D5L3_9ROSI</name>
<feature type="binding site" description="axial binding residue" evidence="7">
    <location>
        <position position="458"/>
    </location>
    <ligand>
        <name>heme</name>
        <dbReference type="ChEBI" id="CHEBI:30413"/>
    </ligand>
    <ligandPart>
        <name>Fe</name>
        <dbReference type="ChEBI" id="CHEBI:18248"/>
    </ligandPart>
</feature>
<dbReference type="GO" id="GO:0016020">
    <property type="term" value="C:membrane"/>
    <property type="evidence" value="ECO:0007669"/>
    <property type="project" value="UniProtKB-SubCell"/>
</dbReference>
<keyword evidence="3" id="KW-0812">Transmembrane</keyword>
<dbReference type="Pfam" id="PF00067">
    <property type="entry name" value="p450"/>
    <property type="match status" value="1"/>
</dbReference>
<comment type="similarity">
    <text evidence="8">Belongs to the cytochrome P450 family.</text>
</comment>
<dbReference type="InterPro" id="IPR051103">
    <property type="entry name" value="Plant_metabolite_P450s"/>
</dbReference>
<accession>A0AAV2D5L3</accession>
<dbReference type="PROSITE" id="PS00086">
    <property type="entry name" value="CYTOCHROME_P450"/>
    <property type="match status" value="1"/>
</dbReference>
<feature type="signal peptide" evidence="9">
    <location>
        <begin position="1"/>
        <end position="17"/>
    </location>
</feature>
<evidence type="ECO:0000256" key="3">
    <source>
        <dbReference type="ARBA" id="ARBA00022692"/>
    </source>
</evidence>
<keyword evidence="4 7" id="KW-0479">Metal-binding</keyword>
<dbReference type="InterPro" id="IPR036396">
    <property type="entry name" value="Cyt_P450_sf"/>
</dbReference>
<keyword evidence="7 8" id="KW-0408">Iron</keyword>
<dbReference type="Gene3D" id="1.10.630.10">
    <property type="entry name" value="Cytochrome P450"/>
    <property type="match status" value="1"/>
</dbReference>
<keyword evidence="5" id="KW-1133">Transmembrane helix</keyword>